<dbReference type="Pfam" id="PF01553">
    <property type="entry name" value="Acyltransferase"/>
    <property type="match status" value="1"/>
</dbReference>
<keyword evidence="4" id="KW-0012">Acyltransferase</keyword>
<comment type="caution">
    <text evidence="7">The sequence shown here is derived from an EMBL/GenBank/DDBJ whole genome shotgun (WGS) entry which is preliminary data.</text>
</comment>
<dbReference type="SUPFAM" id="SSF69593">
    <property type="entry name" value="Glycerol-3-phosphate (1)-acyltransferase"/>
    <property type="match status" value="1"/>
</dbReference>
<organism evidence="7 8">
    <name type="scientific">Ktedonobacter robiniae</name>
    <dbReference type="NCBI Taxonomy" id="2778365"/>
    <lineage>
        <taxon>Bacteria</taxon>
        <taxon>Bacillati</taxon>
        <taxon>Chloroflexota</taxon>
        <taxon>Ktedonobacteria</taxon>
        <taxon>Ktedonobacterales</taxon>
        <taxon>Ktedonobacteraceae</taxon>
        <taxon>Ktedonobacter</taxon>
    </lineage>
</organism>
<keyword evidence="8" id="KW-1185">Reference proteome</keyword>
<gene>
    <name evidence="7" type="ORF">KSB_70880</name>
</gene>
<dbReference type="RefSeq" id="WP_201374877.1">
    <property type="nucleotide sequence ID" value="NZ_BNJG01000003.1"/>
</dbReference>
<protein>
    <recommendedName>
        <fullName evidence="6">Phospholipid/glycerol acyltransferase domain-containing protein</fullName>
    </recommendedName>
</protein>
<dbReference type="EMBL" id="BNJG01000003">
    <property type="protein sequence ID" value="GHO58613.1"/>
    <property type="molecule type" value="Genomic_DNA"/>
</dbReference>
<evidence type="ECO:0000313" key="8">
    <source>
        <dbReference type="Proteomes" id="UP000654345"/>
    </source>
</evidence>
<keyword evidence="2" id="KW-0444">Lipid biosynthesis</keyword>
<dbReference type="Proteomes" id="UP000654345">
    <property type="component" value="Unassembled WGS sequence"/>
</dbReference>
<proteinExistence type="predicted"/>
<reference evidence="7 8" key="1">
    <citation type="journal article" date="2021" name="Int. J. Syst. Evol. Microbiol.">
        <title>Reticulibacter mediterranei gen. nov., sp. nov., within the new family Reticulibacteraceae fam. nov., and Ktedonospora formicarum gen. nov., sp. nov., Ktedonobacter robiniae sp. nov., Dictyobacter formicarum sp. nov. and Dictyobacter arantiisoli sp. nov., belonging to the class Ktedonobacteria.</title>
        <authorList>
            <person name="Yabe S."/>
            <person name="Zheng Y."/>
            <person name="Wang C.M."/>
            <person name="Sakai Y."/>
            <person name="Abe K."/>
            <person name="Yokota A."/>
            <person name="Donadio S."/>
            <person name="Cavaletti L."/>
            <person name="Monciardini P."/>
        </authorList>
    </citation>
    <scope>NUCLEOTIDE SEQUENCE [LARGE SCALE GENOMIC DNA]</scope>
    <source>
        <strain evidence="7 8">SOSP1-30</strain>
    </source>
</reference>
<keyword evidence="5" id="KW-0472">Membrane</keyword>
<accession>A0ABQ3V0Y0</accession>
<feature type="transmembrane region" description="Helical" evidence="5">
    <location>
        <begin position="6"/>
        <end position="26"/>
    </location>
</feature>
<keyword evidence="2" id="KW-0594">Phospholipid biosynthesis</keyword>
<dbReference type="PANTHER" id="PTHR10434:SF59">
    <property type="entry name" value="1-ACYL-SN-GLYCEROL-3-PHOSPHATE ACYLTRANSFERASE"/>
    <property type="match status" value="1"/>
</dbReference>
<evidence type="ECO:0000256" key="3">
    <source>
        <dbReference type="ARBA" id="ARBA00023264"/>
    </source>
</evidence>
<dbReference type="InterPro" id="IPR002123">
    <property type="entry name" value="Plipid/glycerol_acylTrfase"/>
</dbReference>
<keyword evidence="2" id="KW-0443">Lipid metabolism</keyword>
<evidence type="ECO:0000256" key="4">
    <source>
        <dbReference type="ARBA" id="ARBA00023315"/>
    </source>
</evidence>
<evidence type="ECO:0000256" key="5">
    <source>
        <dbReference type="SAM" id="Phobius"/>
    </source>
</evidence>
<feature type="domain" description="Phospholipid/glycerol acyltransferase" evidence="6">
    <location>
        <begin position="71"/>
        <end position="235"/>
    </location>
</feature>
<keyword evidence="5" id="KW-1133">Transmembrane helix</keyword>
<evidence type="ECO:0000313" key="7">
    <source>
        <dbReference type="EMBL" id="GHO58613.1"/>
    </source>
</evidence>
<keyword evidence="3" id="KW-1208">Phospholipid metabolism</keyword>
<keyword evidence="1" id="KW-0808">Transferase</keyword>
<evidence type="ECO:0000256" key="1">
    <source>
        <dbReference type="ARBA" id="ARBA00022679"/>
    </source>
</evidence>
<evidence type="ECO:0000256" key="2">
    <source>
        <dbReference type="ARBA" id="ARBA00023209"/>
    </source>
</evidence>
<dbReference type="CDD" id="cd07989">
    <property type="entry name" value="LPLAT_AGPAT-like"/>
    <property type="match status" value="1"/>
</dbReference>
<sequence>MSSLWHSITVAPALGVVLGLAPVMLVRQRSEKGKQSGHAPDRPPFVVRVIRVISQCVLQIGCWFITTAGTRITVEGLENLPEKGPLLIAARHYHHLYDGCILLRCIPRRMHIFVALDWIRTRWQRSLMEWACTTLVWPTVLRTERLFLTTDGQEGERIFRIDEVKKYLRNAVKDAMLLLRQGEGLVIFPEAYPNVDPDPNPKDCGAAFLPFRAGFVRLVALAERDKQTRVAIVPTGFCYTPGKRRWQVTLRLGTPLYRQDYEDATALASVIEERVQELSH</sequence>
<evidence type="ECO:0000259" key="6">
    <source>
        <dbReference type="Pfam" id="PF01553"/>
    </source>
</evidence>
<name>A0ABQ3V0Y0_9CHLR</name>
<dbReference type="PANTHER" id="PTHR10434">
    <property type="entry name" value="1-ACYL-SN-GLYCEROL-3-PHOSPHATE ACYLTRANSFERASE"/>
    <property type="match status" value="1"/>
</dbReference>
<keyword evidence="5" id="KW-0812">Transmembrane</keyword>